<reference evidence="2" key="1">
    <citation type="submission" date="2021-03" db="EMBL/GenBank/DDBJ databases">
        <authorList>
            <person name="Tagirdzhanova G."/>
        </authorList>
    </citation>
    <scope>NUCLEOTIDE SEQUENCE</scope>
</reference>
<dbReference type="Proteomes" id="UP000664169">
    <property type="component" value="Unassembled WGS sequence"/>
</dbReference>
<dbReference type="EMBL" id="CAJPDQ010000009">
    <property type="protein sequence ID" value="CAF9914959.1"/>
    <property type="molecule type" value="Genomic_DNA"/>
</dbReference>
<name>A0A8H3EYR4_9LECA</name>
<protein>
    <submittedName>
        <fullName evidence="2">Uncharacterized protein</fullName>
    </submittedName>
</protein>
<sequence>MPLDVVGLQGNTRVTGLSNDEQCSIALLQEVVAYLKDENHRAVHPHQRKQVDNLARDLNIFLEIFVKTRERLRELEPPENKVARSNSKNSVEPLEEIVTKNGFGPPSYPPPEIPLPTVLSSFSLSILDVLDGQCLPIFSPQEERTAVKIAKENTSMESLIIKPASPISRSTSSSTVSSILEITHQDSNGEYHRVDYDSSKNSSSLSLFGKAKAMLNNTVKKQSSDQLAKEGGNDKKQAKPTEGPGSVPGRKHLRRVQRKISRADKLGSTE</sequence>
<accession>A0A8H3EYR4</accession>
<feature type="region of interest" description="Disordered" evidence="1">
    <location>
        <begin position="218"/>
        <end position="270"/>
    </location>
</feature>
<evidence type="ECO:0000313" key="2">
    <source>
        <dbReference type="EMBL" id="CAF9914959.1"/>
    </source>
</evidence>
<organism evidence="2 3">
    <name type="scientific">Gomphillus americanus</name>
    <dbReference type="NCBI Taxonomy" id="1940652"/>
    <lineage>
        <taxon>Eukaryota</taxon>
        <taxon>Fungi</taxon>
        <taxon>Dikarya</taxon>
        <taxon>Ascomycota</taxon>
        <taxon>Pezizomycotina</taxon>
        <taxon>Lecanoromycetes</taxon>
        <taxon>OSLEUM clade</taxon>
        <taxon>Ostropomycetidae</taxon>
        <taxon>Ostropales</taxon>
        <taxon>Graphidaceae</taxon>
        <taxon>Gomphilloideae</taxon>
        <taxon>Gomphillus</taxon>
    </lineage>
</organism>
<dbReference type="AlphaFoldDB" id="A0A8H3EYR4"/>
<feature type="compositionally biased region" description="Basic and acidic residues" evidence="1">
    <location>
        <begin position="227"/>
        <end position="239"/>
    </location>
</feature>
<proteinExistence type="predicted"/>
<evidence type="ECO:0000313" key="3">
    <source>
        <dbReference type="Proteomes" id="UP000664169"/>
    </source>
</evidence>
<feature type="compositionally biased region" description="Basic and acidic residues" evidence="1">
    <location>
        <begin position="261"/>
        <end position="270"/>
    </location>
</feature>
<keyword evidence="3" id="KW-1185">Reference proteome</keyword>
<gene>
    <name evidence="2" type="ORF">GOMPHAMPRED_008340</name>
</gene>
<evidence type="ECO:0000256" key="1">
    <source>
        <dbReference type="SAM" id="MobiDB-lite"/>
    </source>
</evidence>
<comment type="caution">
    <text evidence="2">The sequence shown here is derived from an EMBL/GenBank/DDBJ whole genome shotgun (WGS) entry which is preliminary data.</text>
</comment>
<feature type="compositionally biased region" description="Basic residues" evidence="1">
    <location>
        <begin position="249"/>
        <end position="260"/>
    </location>
</feature>